<sequence>MIMTFKEKLRGQKPLLGTIVSLPSPELSELLSLAGFDWLFIDMEHGTMSSGEAQRMLQAVKNGCSAVIRVAENTPMLIKQALDIGADGVIVPLVNTASEAKQAVDSARYPPVGNRSVGIARAHDYGMNFTDYIQRANDSVAVIIQIEHEEAVRNLDDILAVDGIDGVFIGPYDLSGSLNKLGDVFSEPVQEAIRTVKIKCSEKGIPIGLFLQKTDTIQAELASGTTFLAVGTDTFFVWSGAKQVLESVRRLAP</sequence>
<evidence type="ECO:0000256" key="3">
    <source>
        <dbReference type="ARBA" id="ARBA00023239"/>
    </source>
</evidence>
<dbReference type="InterPro" id="IPR005000">
    <property type="entry name" value="Aldolase/citrate-lyase_domain"/>
</dbReference>
<protein>
    <submittedName>
        <fullName evidence="5">2-dehydro-3-deoxyglucarate aldolase</fullName>
    </submittedName>
</protein>
<dbReference type="Gene3D" id="3.20.20.60">
    <property type="entry name" value="Phosphoenolpyruvate-binding domains"/>
    <property type="match status" value="1"/>
</dbReference>
<keyword evidence="6" id="KW-1185">Reference proteome</keyword>
<comment type="caution">
    <text evidence="5">The sequence shown here is derived from an EMBL/GenBank/DDBJ whole genome shotgun (WGS) entry which is preliminary data.</text>
</comment>
<evidence type="ECO:0000313" key="5">
    <source>
        <dbReference type="EMBL" id="MBO0950812.1"/>
    </source>
</evidence>
<gene>
    <name evidence="5" type="ORF">J2I46_19630</name>
</gene>
<feature type="domain" description="HpcH/HpaI aldolase/citrate lyase" evidence="4">
    <location>
        <begin position="21"/>
        <end position="236"/>
    </location>
</feature>
<dbReference type="SUPFAM" id="SSF51621">
    <property type="entry name" value="Phosphoenolpyruvate/pyruvate domain"/>
    <property type="match status" value="1"/>
</dbReference>
<dbReference type="PANTHER" id="PTHR30502">
    <property type="entry name" value="2-KETO-3-DEOXY-L-RHAMNONATE ALDOLASE"/>
    <property type="match status" value="1"/>
</dbReference>
<comment type="similarity">
    <text evidence="1">Belongs to the HpcH/HpaI aldolase family.</text>
</comment>
<evidence type="ECO:0000256" key="1">
    <source>
        <dbReference type="ARBA" id="ARBA00005568"/>
    </source>
</evidence>
<evidence type="ECO:0000313" key="6">
    <source>
        <dbReference type="Proteomes" id="UP000664628"/>
    </source>
</evidence>
<dbReference type="InterPro" id="IPR015813">
    <property type="entry name" value="Pyrv/PenolPyrv_kinase-like_dom"/>
</dbReference>
<accession>A0ABS3JLC1</accession>
<dbReference type="EMBL" id="JAFMYW010000006">
    <property type="protein sequence ID" value="MBO0950812.1"/>
    <property type="molecule type" value="Genomic_DNA"/>
</dbReference>
<organism evidence="5 6">
    <name type="scientific">Fibrella forsythiae</name>
    <dbReference type="NCBI Taxonomy" id="2817061"/>
    <lineage>
        <taxon>Bacteria</taxon>
        <taxon>Pseudomonadati</taxon>
        <taxon>Bacteroidota</taxon>
        <taxon>Cytophagia</taxon>
        <taxon>Cytophagales</taxon>
        <taxon>Spirosomataceae</taxon>
        <taxon>Fibrella</taxon>
    </lineage>
</organism>
<dbReference type="Proteomes" id="UP000664628">
    <property type="component" value="Unassembled WGS sequence"/>
</dbReference>
<dbReference type="PANTHER" id="PTHR30502:SF0">
    <property type="entry name" value="PHOSPHOENOLPYRUVATE CARBOXYLASE FAMILY PROTEIN"/>
    <property type="match status" value="1"/>
</dbReference>
<proteinExistence type="inferred from homology"/>
<name>A0ABS3JLC1_9BACT</name>
<keyword evidence="3" id="KW-0456">Lyase</keyword>
<reference evidence="5 6" key="1">
    <citation type="submission" date="2021-03" db="EMBL/GenBank/DDBJ databases">
        <title>Fibrella sp. HMF5405 genome sequencing and assembly.</title>
        <authorList>
            <person name="Kang H."/>
            <person name="Kim H."/>
            <person name="Bae S."/>
            <person name="Joh K."/>
        </authorList>
    </citation>
    <scope>NUCLEOTIDE SEQUENCE [LARGE SCALE GENOMIC DNA]</scope>
    <source>
        <strain evidence="5 6">HMF5405</strain>
    </source>
</reference>
<evidence type="ECO:0000256" key="2">
    <source>
        <dbReference type="ARBA" id="ARBA00022723"/>
    </source>
</evidence>
<dbReference type="InterPro" id="IPR040442">
    <property type="entry name" value="Pyrv_kinase-like_dom_sf"/>
</dbReference>
<evidence type="ECO:0000259" key="4">
    <source>
        <dbReference type="Pfam" id="PF03328"/>
    </source>
</evidence>
<dbReference type="InterPro" id="IPR050251">
    <property type="entry name" value="HpcH-HpaI_aldolase"/>
</dbReference>
<keyword evidence="2" id="KW-0479">Metal-binding</keyword>
<dbReference type="Pfam" id="PF03328">
    <property type="entry name" value="HpcH_HpaI"/>
    <property type="match status" value="1"/>
</dbReference>